<reference evidence="5 6" key="1">
    <citation type="submission" date="2015-10" db="EMBL/GenBank/DDBJ databases">
        <title>Draft genome sequence of Streptomyces griseoruber DSM 40281, type strain for the species Streptomyces griseoruber.</title>
        <authorList>
            <person name="Ruckert C."/>
            <person name="Winkler A."/>
            <person name="Kalinowski J."/>
            <person name="Kampfer P."/>
            <person name="Glaeser S."/>
        </authorList>
    </citation>
    <scope>NUCLEOTIDE SEQUENCE [LARGE SCALE GENOMIC DNA]</scope>
    <source>
        <strain evidence="5 6">DSM 40281</strain>
    </source>
</reference>
<evidence type="ECO:0000256" key="3">
    <source>
        <dbReference type="ARBA" id="ARBA00022989"/>
    </source>
</evidence>
<dbReference type="Proteomes" id="UP000052982">
    <property type="component" value="Unassembled WGS sequence"/>
</dbReference>
<keyword evidence="6" id="KW-1185">Reference proteome</keyword>
<proteinExistence type="predicted"/>
<protein>
    <submittedName>
        <fullName evidence="5">Chloride channel core</fullName>
    </submittedName>
</protein>
<name>A0A101STF4_9ACTN</name>
<sequence length="448" mass="45939">MAGQPQEADVLRTMLNRPEYRKALVFCGLIGIPVALIAFWFLVTVNKLERLIWQEWPKDLGWKQAPWWWALPLLTVAGLVVGLVVARFPGRGGHLPAGGLHAGGLSKEALPGVVVAAMAGLPLGVVLGPEAPLIALGGGLALLLGSLVRAPQTEASRGLLGAAGSAAAISTLFGNPLVGAVLLMEVAGVGGPQLFAVMLPALLASGVGDMIFTGFVHWTGFQTGSLDIGLPEPPPLDWPDVLWALALTPVIAFAVHWIFVGGRFTAGFVTTHTLRNTALCGIGVAVCLTLYALTTGRSPAEAALSGESALSELAKDPHAWPVGALVAVLVFKSLAYALCLGSLRGGPVFPSLFLGGAAGVLLAPLPGLGLVPAMAVGMAASLTAALRVPVSSVVLVVLLLGNVDTVALVVLAAVLSFVVVEMLPQGPAIPPFSEPASGRARRPASKRP</sequence>
<evidence type="ECO:0000256" key="4">
    <source>
        <dbReference type="ARBA" id="ARBA00023136"/>
    </source>
</evidence>
<dbReference type="InterPro" id="IPR050368">
    <property type="entry name" value="ClC-type_chloride_channel"/>
</dbReference>
<evidence type="ECO:0000313" key="6">
    <source>
        <dbReference type="Proteomes" id="UP000052982"/>
    </source>
</evidence>
<dbReference type="EMBL" id="LMWW01000046">
    <property type="protein sequence ID" value="KUN79837.1"/>
    <property type="molecule type" value="Genomic_DNA"/>
</dbReference>
<dbReference type="SUPFAM" id="SSF81340">
    <property type="entry name" value="Clc chloride channel"/>
    <property type="match status" value="1"/>
</dbReference>
<dbReference type="PANTHER" id="PTHR43427">
    <property type="entry name" value="CHLORIDE CHANNEL PROTEIN CLC-E"/>
    <property type="match status" value="1"/>
</dbReference>
<keyword evidence="4" id="KW-0472">Membrane</keyword>
<organism evidence="5 6">
    <name type="scientific">Streptomyces griseoruber</name>
    <dbReference type="NCBI Taxonomy" id="1943"/>
    <lineage>
        <taxon>Bacteria</taxon>
        <taxon>Bacillati</taxon>
        <taxon>Actinomycetota</taxon>
        <taxon>Actinomycetes</taxon>
        <taxon>Kitasatosporales</taxon>
        <taxon>Streptomycetaceae</taxon>
        <taxon>Streptomyces</taxon>
    </lineage>
</organism>
<evidence type="ECO:0000256" key="2">
    <source>
        <dbReference type="ARBA" id="ARBA00022692"/>
    </source>
</evidence>
<comment type="caution">
    <text evidence="5">The sequence shown here is derived from an EMBL/GenBank/DDBJ whole genome shotgun (WGS) entry which is preliminary data.</text>
</comment>
<dbReference type="Pfam" id="PF00654">
    <property type="entry name" value="Voltage_CLC"/>
    <property type="match status" value="1"/>
</dbReference>
<comment type="subcellular location">
    <subcellularLocation>
        <location evidence="1">Membrane</location>
        <topology evidence="1">Multi-pass membrane protein</topology>
    </subcellularLocation>
</comment>
<dbReference type="InterPro" id="IPR014743">
    <property type="entry name" value="Cl-channel_core"/>
</dbReference>
<evidence type="ECO:0000256" key="1">
    <source>
        <dbReference type="ARBA" id="ARBA00004141"/>
    </source>
</evidence>
<accession>A0A101STF4</accession>
<dbReference type="GO" id="GO:0015108">
    <property type="term" value="F:chloride transmembrane transporter activity"/>
    <property type="evidence" value="ECO:0007669"/>
    <property type="project" value="InterPro"/>
</dbReference>
<dbReference type="AlphaFoldDB" id="A0A101STF4"/>
<dbReference type="Gene3D" id="1.10.3080.10">
    <property type="entry name" value="Clc chloride channel"/>
    <property type="match status" value="1"/>
</dbReference>
<keyword evidence="2" id="KW-0812">Transmembrane</keyword>
<evidence type="ECO:0000313" key="5">
    <source>
        <dbReference type="EMBL" id="KUN79837.1"/>
    </source>
</evidence>
<dbReference type="STRING" id="1943.AQJ64_27545"/>
<dbReference type="PRINTS" id="PR00762">
    <property type="entry name" value="CLCHANNEL"/>
</dbReference>
<dbReference type="InterPro" id="IPR001807">
    <property type="entry name" value="ClC"/>
</dbReference>
<keyword evidence="3" id="KW-1133">Transmembrane helix</keyword>
<dbReference type="GO" id="GO:0016020">
    <property type="term" value="C:membrane"/>
    <property type="evidence" value="ECO:0007669"/>
    <property type="project" value="UniProtKB-SubCell"/>
</dbReference>
<gene>
    <name evidence="5" type="ORF">AQJ64_27545</name>
</gene>